<accession>A0AAE6BFF5</accession>
<dbReference type="GO" id="GO:0004497">
    <property type="term" value="F:monooxygenase activity"/>
    <property type="evidence" value="ECO:0007669"/>
    <property type="project" value="UniProtKB-KW"/>
</dbReference>
<evidence type="ECO:0000256" key="3">
    <source>
        <dbReference type="ARBA" id="ARBA00023002"/>
    </source>
</evidence>
<keyword evidence="2" id="KW-0288">FMN</keyword>
<dbReference type="InterPro" id="IPR011251">
    <property type="entry name" value="Luciferase-like_dom"/>
</dbReference>
<dbReference type="Gene3D" id="3.20.20.30">
    <property type="entry name" value="Luciferase-like domain"/>
    <property type="match status" value="1"/>
</dbReference>
<feature type="domain" description="Luciferase-like" evidence="5">
    <location>
        <begin position="36"/>
        <end position="224"/>
    </location>
</feature>
<dbReference type="InterPro" id="IPR051260">
    <property type="entry name" value="Diverse_substr_monoxygenases"/>
</dbReference>
<dbReference type="SUPFAM" id="SSF51679">
    <property type="entry name" value="Bacterial luciferase-like"/>
    <property type="match status" value="1"/>
</dbReference>
<gene>
    <name evidence="6" type="ORF">CFBP5877_21580</name>
</gene>
<organism evidence="6 7">
    <name type="scientific">Agrobacterium tumefaciens</name>
    <dbReference type="NCBI Taxonomy" id="358"/>
    <lineage>
        <taxon>Bacteria</taxon>
        <taxon>Pseudomonadati</taxon>
        <taxon>Pseudomonadota</taxon>
        <taxon>Alphaproteobacteria</taxon>
        <taxon>Hyphomicrobiales</taxon>
        <taxon>Rhizobiaceae</taxon>
        <taxon>Rhizobium/Agrobacterium group</taxon>
        <taxon>Agrobacterium</taxon>
        <taxon>Agrobacterium tumefaciens complex</taxon>
    </lineage>
</organism>
<dbReference type="EMBL" id="CP039898">
    <property type="protein sequence ID" value="QCL81684.1"/>
    <property type="molecule type" value="Genomic_DNA"/>
</dbReference>
<dbReference type="GO" id="GO:0016705">
    <property type="term" value="F:oxidoreductase activity, acting on paired donors, with incorporation or reduction of molecular oxygen"/>
    <property type="evidence" value="ECO:0007669"/>
    <property type="project" value="InterPro"/>
</dbReference>
<sequence length="340" mass="36746">MTFATNFHLGIDLSLRSHDVLRQDSKTDGLLQRLDEGFDLITLEDGFARSTGDGLDAILFANWLGARTSHAGILAGAPINFLEPFHVSTAIATLDYVTEGRAGLLAQPLEGNRAAAARRATGELNGYPENSRQALERDFDEAIDVIRRLWDSWEDDAVIRDPESQRFIDGAKLRYVDFKGANFNVLGPSITPRPPQGQPVIAAIVEPENSTSLASAIDLAFLRAGDSELSSLVKDIKSRHPELRLFADVGFGADGPGKDTIPQWAADAEAAIATARTLASAGLNGIRLLPREPERDLAPLVERVLPALRNTGLGQARHGSTLRERLSLPVATNRYVVAAA</sequence>
<evidence type="ECO:0000256" key="2">
    <source>
        <dbReference type="ARBA" id="ARBA00022643"/>
    </source>
</evidence>
<keyword evidence="3" id="KW-0560">Oxidoreductase</keyword>
<dbReference type="InterPro" id="IPR036661">
    <property type="entry name" value="Luciferase-like_sf"/>
</dbReference>
<dbReference type="Proteomes" id="UP000298579">
    <property type="component" value="Chromosome linear"/>
</dbReference>
<dbReference type="PANTHER" id="PTHR30011">
    <property type="entry name" value="ALKANESULFONATE MONOOXYGENASE-RELATED"/>
    <property type="match status" value="1"/>
</dbReference>
<evidence type="ECO:0000313" key="6">
    <source>
        <dbReference type="EMBL" id="QCL81684.1"/>
    </source>
</evidence>
<proteinExistence type="predicted"/>
<evidence type="ECO:0000256" key="1">
    <source>
        <dbReference type="ARBA" id="ARBA00022630"/>
    </source>
</evidence>
<evidence type="ECO:0000313" key="7">
    <source>
        <dbReference type="Proteomes" id="UP000298579"/>
    </source>
</evidence>
<protein>
    <submittedName>
        <fullName evidence="6">LLM class flavin-dependent oxidoreductase</fullName>
    </submittedName>
</protein>
<keyword evidence="4" id="KW-0503">Monooxygenase</keyword>
<dbReference type="AlphaFoldDB" id="A0AAE6BFF5"/>
<dbReference type="PANTHER" id="PTHR30011:SF16">
    <property type="entry name" value="C2H2 FINGER DOMAIN TRANSCRIPTION FACTOR (EUROFUNG)-RELATED"/>
    <property type="match status" value="1"/>
</dbReference>
<evidence type="ECO:0000259" key="5">
    <source>
        <dbReference type="Pfam" id="PF00296"/>
    </source>
</evidence>
<reference evidence="6 7" key="1">
    <citation type="submission" date="2019-04" db="EMBL/GenBank/DDBJ databases">
        <title>Complete genome sequence of Agrobacterium tumefaciens CFBP5877.</title>
        <authorList>
            <person name="Huang Y.-Y."/>
            <person name="Chiang H.-Y."/>
            <person name="Chou L."/>
            <person name="Lai E.-M."/>
            <person name="Kuo C.-H."/>
        </authorList>
    </citation>
    <scope>NUCLEOTIDE SEQUENCE [LARGE SCALE GENOMIC DNA]</scope>
    <source>
        <strain evidence="6 7">CFBP5877</strain>
    </source>
</reference>
<dbReference type="Pfam" id="PF00296">
    <property type="entry name" value="Bac_luciferase"/>
    <property type="match status" value="1"/>
</dbReference>
<keyword evidence="1" id="KW-0285">Flavoprotein</keyword>
<evidence type="ECO:0000256" key="4">
    <source>
        <dbReference type="ARBA" id="ARBA00023033"/>
    </source>
</evidence>
<dbReference type="RefSeq" id="WP_080828193.1">
    <property type="nucleotide sequence ID" value="NZ_CP039889.1"/>
</dbReference>
<name>A0AAE6BFF5_AGRTU</name>